<dbReference type="Pfam" id="PF00180">
    <property type="entry name" value="Iso_dh"/>
    <property type="match status" value="1"/>
</dbReference>
<dbReference type="RefSeq" id="WP_093154028.1">
    <property type="nucleotide sequence ID" value="NZ_FNBW01000018.1"/>
</dbReference>
<dbReference type="OrthoDB" id="9767905at2"/>
<gene>
    <name evidence="4" type="ORF">SAMN05660686_04514</name>
</gene>
<dbReference type="PANTHER" id="PTHR11835">
    <property type="entry name" value="DECARBOXYLATING DEHYDROGENASES-ISOCITRATE, ISOPROPYLMALATE, TARTRATE"/>
    <property type="match status" value="1"/>
</dbReference>
<dbReference type="InterPro" id="IPR019818">
    <property type="entry name" value="IsoCit/isopropylmalate_DH_CS"/>
</dbReference>
<accession>A0A8G2F013</accession>
<dbReference type="GO" id="GO:0006099">
    <property type="term" value="P:tricarboxylic acid cycle"/>
    <property type="evidence" value="ECO:0007669"/>
    <property type="project" value="TreeGrafter"/>
</dbReference>
<evidence type="ECO:0000313" key="4">
    <source>
        <dbReference type="EMBL" id="SDG46813.1"/>
    </source>
</evidence>
<dbReference type="GO" id="GO:0006102">
    <property type="term" value="P:isocitrate metabolic process"/>
    <property type="evidence" value="ECO:0007669"/>
    <property type="project" value="TreeGrafter"/>
</dbReference>
<dbReference type="Proteomes" id="UP000198615">
    <property type="component" value="Unassembled WGS sequence"/>
</dbReference>
<organism evidence="4 5">
    <name type="scientific">Thalassobaculum litoreum DSM 18839</name>
    <dbReference type="NCBI Taxonomy" id="1123362"/>
    <lineage>
        <taxon>Bacteria</taxon>
        <taxon>Pseudomonadati</taxon>
        <taxon>Pseudomonadota</taxon>
        <taxon>Alphaproteobacteria</taxon>
        <taxon>Rhodospirillales</taxon>
        <taxon>Thalassobaculaceae</taxon>
        <taxon>Thalassobaculum</taxon>
    </lineage>
</organism>
<sequence>MKLLLLPGDGIGPEISDVVASVLDRLESVFRLGLEIETGRVGLQGLKQDGITVSDDTFARSTAVDGVILGPVDTASYPPPAEGGLNPSAEFRKRLDLYANIRPSRTRVGVPSLAKSMDLVIARENTEGFYADRTMHIGSGEFMPTPDLALAVRKITRQGSERIGRTAAALAAGRRKKLTIVTKSNVLKLSDGLFRNAVIAAAHDESGLEVEEVLVDAMASLLVREPERFDVICTTNMFGDILSNQASELAGGLGVAGSLNAGDKYAIAQAAHGTAPDIAGKGIANPTSLVLSTAMLIGWIARNSGDDTALRAAMALEAAVDTALATPAGRTVDLGGTASTTEAGKAIADALGATG</sequence>
<proteinExistence type="inferred from homology"/>
<dbReference type="EMBL" id="FNBW01000018">
    <property type="protein sequence ID" value="SDG46813.1"/>
    <property type="molecule type" value="Genomic_DNA"/>
</dbReference>
<dbReference type="PANTHER" id="PTHR11835:SF34">
    <property type="entry name" value="ISOCITRATE DEHYDROGENASE [NAD] SUBUNIT ALPHA, MITOCHONDRIAL"/>
    <property type="match status" value="1"/>
</dbReference>
<comment type="caution">
    <text evidence="4">The sequence shown here is derived from an EMBL/GenBank/DDBJ whole genome shotgun (WGS) entry which is preliminary data.</text>
</comment>
<dbReference type="SMART" id="SM01329">
    <property type="entry name" value="Iso_dh"/>
    <property type="match status" value="1"/>
</dbReference>
<evidence type="ECO:0000313" key="5">
    <source>
        <dbReference type="Proteomes" id="UP000198615"/>
    </source>
</evidence>
<dbReference type="GO" id="GO:0000287">
    <property type="term" value="F:magnesium ion binding"/>
    <property type="evidence" value="ECO:0007669"/>
    <property type="project" value="InterPro"/>
</dbReference>
<evidence type="ECO:0000256" key="1">
    <source>
        <dbReference type="ARBA" id="ARBA00007769"/>
    </source>
</evidence>
<evidence type="ECO:0000259" key="3">
    <source>
        <dbReference type="SMART" id="SM01329"/>
    </source>
</evidence>
<keyword evidence="2" id="KW-0560">Oxidoreductase</keyword>
<protein>
    <submittedName>
        <fullName evidence="4">3-isopropylmalate dehydrogenase</fullName>
    </submittedName>
</protein>
<name>A0A8G2F013_9PROT</name>
<dbReference type="AlphaFoldDB" id="A0A8G2F013"/>
<dbReference type="GO" id="GO:0004449">
    <property type="term" value="F:isocitrate dehydrogenase (NAD+) activity"/>
    <property type="evidence" value="ECO:0007669"/>
    <property type="project" value="TreeGrafter"/>
</dbReference>
<evidence type="ECO:0000256" key="2">
    <source>
        <dbReference type="ARBA" id="ARBA00023002"/>
    </source>
</evidence>
<dbReference type="Gene3D" id="3.40.718.10">
    <property type="entry name" value="Isopropylmalate Dehydrogenase"/>
    <property type="match status" value="1"/>
</dbReference>
<comment type="similarity">
    <text evidence="1">Belongs to the isocitrate and isopropylmalate dehydrogenases family.</text>
</comment>
<dbReference type="GO" id="GO:0051287">
    <property type="term" value="F:NAD binding"/>
    <property type="evidence" value="ECO:0007669"/>
    <property type="project" value="InterPro"/>
</dbReference>
<dbReference type="PROSITE" id="PS00470">
    <property type="entry name" value="IDH_IMDH"/>
    <property type="match status" value="1"/>
</dbReference>
<dbReference type="InterPro" id="IPR024084">
    <property type="entry name" value="IsoPropMal-DH-like_dom"/>
</dbReference>
<dbReference type="SUPFAM" id="SSF53659">
    <property type="entry name" value="Isocitrate/Isopropylmalate dehydrogenase-like"/>
    <property type="match status" value="1"/>
</dbReference>
<feature type="domain" description="Isopropylmalate dehydrogenase-like" evidence="3">
    <location>
        <begin position="2"/>
        <end position="347"/>
    </location>
</feature>
<reference evidence="4 5" key="1">
    <citation type="submission" date="2016-10" db="EMBL/GenBank/DDBJ databases">
        <authorList>
            <person name="Varghese N."/>
            <person name="Submissions S."/>
        </authorList>
    </citation>
    <scope>NUCLEOTIDE SEQUENCE [LARGE SCALE GENOMIC DNA]</scope>
    <source>
        <strain evidence="4 5">DSM 18839</strain>
    </source>
</reference>
<keyword evidence="5" id="KW-1185">Reference proteome</keyword>